<name>A0A2M7B5W9_9BACT</name>
<dbReference type="InterPro" id="IPR036583">
    <property type="entry name" value="23S_rRNA_IVS_sf"/>
</dbReference>
<dbReference type="NCBIfam" id="TIGR02436">
    <property type="entry name" value="four helix bundle protein"/>
    <property type="match status" value="1"/>
</dbReference>
<dbReference type="Pfam" id="PF05635">
    <property type="entry name" value="23S_rRNA_IVP"/>
    <property type="match status" value="1"/>
</dbReference>
<organism evidence="1 2">
    <name type="scientific">Candidatus Wolfebacteria bacterium CG03_land_8_20_14_0_80_40_12</name>
    <dbReference type="NCBI Taxonomy" id="1975069"/>
    <lineage>
        <taxon>Bacteria</taxon>
        <taxon>Candidatus Wolfeibacteriota</taxon>
    </lineage>
</organism>
<comment type="caution">
    <text evidence="1">The sequence shown here is derived from an EMBL/GenBank/DDBJ whole genome shotgun (WGS) entry which is preliminary data.</text>
</comment>
<evidence type="ECO:0000313" key="2">
    <source>
        <dbReference type="Proteomes" id="UP000228949"/>
    </source>
</evidence>
<dbReference type="AlphaFoldDB" id="A0A2M7B5W9"/>
<proteinExistence type="predicted"/>
<accession>A0A2M7B5W9</accession>
<dbReference type="InterPro" id="IPR012657">
    <property type="entry name" value="23S_rRNA-intervening_sequence"/>
</dbReference>
<dbReference type="PANTHER" id="PTHR38471">
    <property type="entry name" value="FOUR HELIX BUNDLE PROTEIN"/>
    <property type="match status" value="1"/>
</dbReference>
<dbReference type="Proteomes" id="UP000228949">
    <property type="component" value="Unassembled WGS sequence"/>
</dbReference>
<dbReference type="PANTHER" id="PTHR38471:SF2">
    <property type="entry name" value="FOUR HELIX BUNDLE PROTEIN"/>
    <property type="match status" value="1"/>
</dbReference>
<sequence length="126" mass="14544">MDYKQKNLNEFRFLEWSVYKDSKEIIKEIFETTSEFKPQFKYDLGSQINRAAISIVLNIAEGSGKHSDAELNRFFNISLGSINEVVAALDIAVSNDLITNKKFEELIKKLKNISHQLVGFKKQLDR</sequence>
<dbReference type="SUPFAM" id="SSF158446">
    <property type="entry name" value="IVS-encoded protein-like"/>
    <property type="match status" value="1"/>
</dbReference>
<evidence type="ECO:0000313" key="1">
    <source>
        <dbReference type="EMBL" id="PIU98524.1"/>
    </source>
</evidence>
<reference evidence="2" key="1">
    <citation type="submission" date="2017-09" db="EMBL/GenBank/DDBJ databases">
        <title>Depth-based differentiation of microbial function through sediment-hosted aquifers and enrichment of novel symbionts in the deep terrestrial subsurface.</title>
        <authorList>
            <person name="Probst A.J."/>
            <person name="Ladd B."/>
            <person name="Jarett J.K."/>
            <person name="Geller-Mcgrath D.E."/>
            <person name="Sieber C.M.K."/>
            <person name="Emerson J.B."/>
            <person name="Anantharaman K."/>
            <person name="Thomas B.C."/>
            <person name="Malmstrom R."/>
            <person name="Stieglmeier M."/>
            <person name="Klingl A."/>
            <person name="Woyke T."/>
            <person name="Ryan C.M."/>
            <person name="Banfield J.F."/>
        </authorList>
    </citation>
    <scope>NUCLEOTIDE SEQUENCE [LARGE SCALE GENOMIC DNA]</scope>
</reference>
<protein>
    <submittedName>
        <fullName evidence="1">Diversity-generating retroelement protein bAvd family protein</fullName>
    </submittedName>
</protein>
<gene>
    <name evidence="1" type="ORF">COS61_00885</name>
</gene>
<dbReference type="EMBL" id="PEVJ01000022">
    <property type="protein sequence ID" value="PIU98524.1"/>
    <property type="molecule type" value="Genomic_DNA"/>
</dbReference>
<dbReference type="CDD" id="cd16377">
    <property type="entry name" value="23S_rRNA_IVP_like"/>
    <property type="match status" value="1"/>
</dbReference>
<dbReference type="Gene3D" id="1.20.1440.60">
    <property type="entry name" value="23S rRNA-intervening sequence"/>
    <property type="match status" value="1"/>
</dbReference>